<sequence length="168" mass="17094">MKLVLYSTTVSIRLVTDTTDGMTDDRASVKASTAAVVTPILWAVQPTSVCSPTLRPVLVAIDATPPMPCHCAAVAKALTVERPAAISLFAVSVTHTALLASTDAGFPASKIEATISGGPLNLGSAMVAGYRAEAIEPAASDATFETDARPCAPANPARCPACSVAVAR</sequence>
<evidence type="ECO:0000313" key="1">
    <source>
        <dbReference type="EMBL" id="SPM33811.1"/>
    </source>
</evidence>
<protein>
    <submittedName>
        <fullName evidence="1">Mycobacterium rhizamassiliense ORFan</fullName>
    </submittedName>
</protein>
<proteinExistence type="predicted"/>
<dbReference type="EMBL" id="FUFA01000003">
    <property type="protein sequence ID" value="SPM33811.1"/>
    <property type="molecule type" value="Genomic_DNA"/>
</dbReference>
<accession>A0A2U3NQM7</accession>
<name>A0A2U3NQM7_9MYCO</name>
<organism evidence="1 2">
    <name type="scientific">Mycobacterium rhizamassiliense</name>
    <dbReference type="NCBI Taxonomy" id="1841860"/>
    <lineage>
        <taxon>Bacteria</taxon>
        <taxon>Bacillati</taxon>
        <taxon>Actinomycetota</taxon>
        <taxon>Actinomycetes</taxon>
        <taxon>Mycobacteriales</taxon>
        <taxon>Mycobacteriaceae</taxon>
        <taxon>Mycobacterium</taxon>
    </lineage>
</organism>
<dbReference type="Proteomes" id="UP000240988">
    <property type="component" value="Unassembled WGS sequence"/>
</dbReference>
<gene>
    <name evidence="1" type="ORF">MRAB57_1615</name>
</gene>
<dbReference type="AlphaFoldDB" id="A0A2U3NQM7"/>
<evidence type="ECO:0000313" key="2">
    <source>
        <dbReference type="Proteomes" id="UP000240988"/>
    </source>
</evidence>
<reference evidence="1 2" key="1">
    <citation type="submission" date="2017-01" db="EMBL/GenBank/DDBJ databases">
        <authorList>
            <consortium name="Urmite Genomes"/>
        </authorList>
    </citation>
    <scope>NUCLEOTIDE SEQUENCE [LARGE SCALE GENOMIC DNA]</scope>
    <source>
        <strain evidence="1 2">AB57</strain>
    </source>
</reference>
<keyword evidence="2" id="KW-1185">Reference proteome</keyword>